<dbReference type="EMBL" id="PPRF01000011">
    <property type="protein sequence ID" value="PNZ29857.1"/>
    <property type="molecule type" value="Genomic_DNA"/>
</dbReference>
<dbReference type="Proteomes" id="UP000242752">
    <property type="component" value="Unassembled WGS sequence"/>
</dbReference>
<protein>
    <submittedName>
        <fullName evidence="1">Accessory Sec system protein Asp1</fullName>
    </submittedName>
</protein>
<evidence type="ECO:0000313" key="2">
    <source>
        <dbReference type="Proteomes" id="UP000242752"/>
    </source>
</evidence>
<gene>
    <name evidence="1" type="primary">asp1</name>
    <name evidence="1" type="ORF">CD122_01255</name>
</gene>
<dbReference type="OrthoDB" id="9767875at2"/>
<evidence type="ECO:0000313" key="1">
    <source>
        <dbReference type="EMBL" id="PNZ29857.1"/>
    </source>
</evidence>
<proteinExistence type="predicted"/>
<dbReference type="Pfam" id="PF16993">
    <property type="entry name" value="Asp1"/>
    <property type="match status" value="1"/>
</dbReference>
<dbReference type="GO" id="GO:0015031">
    <property type="term" value="P:protein transport"/>
    <property type="evidence" value="ECO:0007669"/>
    <property type="project" value="InterPro"/>
</dbReference>
<dbReference type="NCBIfam" id="TIGR03713">
    <property type="entry name" value="acc_sec_asp1"/>
    <property type="match status" value="1"/>
</dbReference>
<reference evidence="1 2" key="1">
    <citation type="submission" date="2017-08" db="EMBL/GenBank/DDBJ databases">
        <title>Draft genome sequences of 64 type strains of genus Staph aureus.</title>
        <authorList>
            <person name="Cole K."/>
            <person name="Golubchik T."/>
            <person name="Russell J."/>
            <person name="Foster D."/>
            <person name="Llewelyn M."/>
            <person name="Wilson D."/>
            <person name="Crook D."/>
            <person name="Paul J."/>
        </authorList>
    </citation>
    <scope>NUCLEOTIDE SEQUENCE [LARGE SCALE GENOMIC DNA]</scope>
    <source>
        <strain evidence="1 2">DSM 21968</strain>
    </source>
</reference>
<dbReference type="AlphaFoldDB" id="A0A2K3YWA3"/>
<organism evidence="1 2">
    <name type="scientific">Staphylococcus rostri</name>
    <dbReference type="NCBI Taxonomy" id="522262"/>
    <lineage>
        <taxon>Bacteria</taxon>
        <taxon>Bacillati</taxon>
        <taxon>Bacillota</taxon>
        <taxon>Bacilli</taxon>
        <taxon>Bacillales</taxon>
        <taxon>Staphylococcaceae</taxon>
        <taxon>Staphylococcus</taxon>
    </lineage>
</organism>
<comment type="caution">
    <text evidence="1">The sequence shown here is derived from an EMBL/GenBank/DDBJ whole genome shotgun (WGS) entry which is preliminary data.</text>
</comment>
<accession>A0A2K3YWA3</accession>
<name>A0A2K3YWA3_9STAP</name>
<sequence>MFDEIQGFQHRTPRAIDYRHLDWPVGTEFLYLAHMIRAMMPDEMHADVYFNQDGYVIWIEVFQHNVSKYRYVLDDRGYVSSIIYFDEAGKPNHQRYLTHDGDWILQEDLVSGEVSVHEQYAHYFSQQRYASMSEVIFEYVAQYRDQVFEQTDTVIVAADMRHNKPIADIFAQYKRCYSVFQQRPHASIEALESMDPHANWLVDTLDNEQLLEAYRVQRGISNRLLRITPFDAQPMSNISSQLHETFIGVWIDGMGTEQLLTMLTELTDYLNQDEALRLVLLSKSKPKYALPTELKRQIEAINAQMNEKDETSEAVSELMKGKEPIDYIQVKYVPFELDIIEAISTLRIVIDLSKEPDLFLQICCLSTGIPQINVRATDYVTHKENGYVVDGETRLHVALDYYLMQLKNWNKSYAYAMKLAKKYASDKIIAQLDALIEGENDGAEV</sequence>
<keyword evidence="2" id="KW-1185">Reference proteome</keyword>
<dbReference type="InterPro" id="IPR022372">
    <property type="entry name" value="Accessory_SS_Asp1"/>
</dbReference>